<evidence type="ECO:0000256" key="7">
    <source>
        <dbReference type="ARBA" id="ARBA00022763"/>
    </source>
</evidence>
<dbReference type="InterPro" id="IPR009057">
    <property type="entry name" value="Homeodomain-like_sf"/>
</dbReference>
<gene>
    <name evidence="15" type="ORF">BW730_16180</name>
</gene>
<evidence type="ECO:0000256" key="12">
    <source>
        <dbReference type="ARBA" id="ARBA00023163"/>
    </source>
</evidence>
<dbReference type="GO" id="GO:0032993">
    <property type="term" value="C:protein-DNA complex"/>
    <property type="evidence" value="ECO:0007669"/>
    <property type="project" value="TreeGrafter"/>
</dbReference>
<evidence type="ECO:0000256" key="9">
    <source>
        <dbReference type="ARBA" id="ARBA00023015"/>
    </source>
</evidence>
<dbReference type="InterPro" id="IPR003265">
    <property type="entry name" value="HhH-GPD_domain"/>
</dbReference>
<keyword evidence="5" id="KW-0808">Transferase</keyword>
<keyword evidence="10" id="KW-0238">DNA-binding</keyword>
<feature type="domain" description="HTH araC/xylS-type" evidence="14">
    <location>
        <begin position="87"/>
        <end position="185"/>
    </location>
</feature>
<keyword evidence="4" id="KW-0489">Methyltransferase</keyword>
<dbReference type="SUPFAM" id="SSF48150">
    <property type="entry name" value="DNA-glycosylase"/>
    <property type="match status" value="1"/>
</dbReference>
<evidence type="ECO:0000313" key="15">
    <source>
        <dbReference type="EMBL" id="AQP48809.1"/>
    </source>
</evidence>
<dbReference type="Gene3D" id="3.30.310.20">
    <property type="entry name" value="DNA-3-methyladenine glycosylase AlkA, N-terminal domain"/>
    <property type="match status" value="1"/>
</dbReference>
<evidence type="ECO:0000256" key="6">
    <source>
        <dbReference type="ARBA" id="ARBA00022723"/>
    </source>
</evidence>
<accession>A0A1Q2CRR6</accession>
<reference evidence="16" key="1">
    <citation type="submission" date="2017-02" db="EMBL/GenBank/DDBJ databases">
        <title>Tessaracoccus aquaemaris sp. nov., isolated from the intestine of a Korean rockfish, Sebastes schlegelii, in a marine aquaculture pond.</title>
        <authorList>
            <person name="Tak E.J."/>
            <person name="Bae J.-W."/>
        </authorList>
    </citation>
    <scope>NUCLEOTIDE SEQUENCE [LARGE SCALE GENOMIC DNA]</scope>
    <source>
        <strain evidence="16">NSG39</strain>
    </source>
</reference>
<dbReference type="Gene3D" id="1.10.340.30">
    <property type="entry name" value="Hypothetical protein, domain 2"/>
    <property type="match status" value="1"/>
</dbReference>
<evidence type="ECO:0000259" key="14">
    <source>
        <dbReference type="PROSITE" id="PS01124"/>
    </source>
</evidence>
<dbReference type="GO" id="GO:0006307">
    <property type="term" value="P:DNA alkylation repair"/>
    <property type="evidence" value="ECO:0007669"/>
    <property type="project" value="TreeGrafter"/>
</dbReference>
<dbReference type="GO" id="GO:0032259">
    <property type="term" value="P:methylation"/>
    <property type="evidence" value="ECO:0007669"/>
    <property type="project" value="UniProtKB-KW"/>
</dbReference>
<dbReference type="GO" id="GO:0003700">
    <property type="term" value="F:DNA-binding transcription factor activity"/>
    <property type="evidence" value="ECO:0007669"/>
    <property type="project" value="InterPro"/>
</dbReference>
<dbReference type="Pfam" id="PF12833">
    <property type="entry name" value="HTH_18"/>
    <property type="match status" value="1"/>
</dbReference>
<dbReference type="SUPFAM" id="SSF57884">
    <property type="entry name" value="Ada DNA repair protein, N-terminal domain (N-Ada 10)"/>
    <property type="match status" value="1"/>
</dbReference>
<dbReference type="PANTHER" id="PTHR43003:SF13">
    <property type="entry name" value="DNA-3-METHYLADENINE GLYCOSYLASE 2"/>
    <property type="match status" value="1"/>
</dbReference>
<keyword evidence="13" id="KW-0234">DNA repair</keyword>
<dbReference type="GO" id="GO:0043916">
    <property type="term" value="F:DNA-7-methylguanine glycosylase activity"/>
    <property type="evidence" value="ECO:0007669"/>
    <property type="project" value="TreeGrafter"/>
</dbReference>
<evidence type="ECO:0000256" key="8">
    <source>
        <dbReference type="ARBA" id="ARBA00022833"/>
    </source>
</evidence>
<proteinExistence type="predicted"/>
<dbReference type="SMART" id="SM00342">
    <property type="entry name" value="HTH_ARAC"/>
    <property type="match status" value="1"/>
</dbReference>
<dbReference type="EC" id="3.2.2.21" evidence="3"/>
<dbReference type="GO" id="GO:0006285">
    <property type="term" value="P:base-excision repair, AP site formation"/>
    <property type="evidence" value="ECO:0007669"/>
    <property type="project" value="TreeGrafter"/>
</dbReference>
<evidence type="ECO:0000256" key="13">
    <source>
        <dbReference type="ARBA" id="ARBA00023204"/>
    </source>
</evidence>
<evidence type="ECO:0000256" key="3">
    <source>
        <dbReference type="ARBA" id="ARBA00012000"/>
    </source>
</evidence>
<dbReference type="GO" id="GO:0008270">
    <property type="term" value="F:zinc ion binding"/>
    <property type="evidence" value="ECO:0007669"/>
    <property type="project" value="InterPro"/>
</dbReference>
<keyword evidence="7" id="KW-0227">DNA damage</keyword>
<dbReference type="InterPro" id="IPR010316">
    <property type="entry name" value="AlkA_N"/>
</dbReference>
<dbReference type="InterPro" id="IPR035451">
    <property type="entry name" value="Ada-like_dom_sf"/>
</dbReference>
<dbReference type="Gene3D" id="1.10.1670.10">
    <property type="entry name" value="Helix-hairpin-Helix base-excision DNA repair enzymes (C-terminal)"/>
    <property type="match status" value="1"/>
</dbReference>
<dbReference type="CDD" id="cd00056">
    <property type="entry name" value="ENDO3c"/>
    <property type="match status" value="1"/>
</dbReference>
<dbReference type="PROSITE" id="PS01124">
    <property type="entry name" value="HTH_ARAC_FAMILY_2"/>
    <property type="match status" value="1"/>
</dbReference>
<dbReference type="GO" id="GO:0032131">
    <property type="term" value="F:alkylated DNA binding"/>
    <property type="evidence" value="ECO:0007669"/>
    <property type="project" value="TreeGrafter"/>
</dbReference>
<dbReference type="SMART" id="SM01009">
    <property type="entry name" value="AlkA_N"/>
    <property type="match status" value="1"/>
</dbReference>
<keyword evidence="6" id="KW-0479">Metal-binding</keyword>
<dbReference type="GO" id="GO:0008725">
    <property type="term" value="F:DNA-3-methyladenine glycosylase activity"/>
    <property type="evidence" value="ECO:0007669"/>
    <property type="project" value="TreeGrafter"/>
</dbReference>
<dbReference type="RefSeq" id="WP_077687159.1">
    <property type="nucleotide sequence ID" value="NZ_CP019606.1"/>
</dbReference>
<evidence type="ECO:0000256" key="10">
    <source>
        <dbReference type="ARBA" id="ARBA00023125"/>
    </source>
</evidence>
<dbReference type="OrthoDB" id="9811249at2"/>
<dbReference type="Gene3D" id="1.10.10.60">
    <property type="entry name" value="Homeodomain-like"/>
    <property type="match status" value="1"/>
</dbReference>
<dbReference type="SMART" id="SM00478">
    <property type="entry name" value="ENDO3c"/>
    <property type="match status" value="1"/>
</dbReference>
<dbReference type="GO" id="GO:0043565">
    <property type="term" value="F:sequence-specific DNA binding"/>
    <property type="evidence" value="ECO:0007669"/>
    <property type="project" value="InterPro"/>
</dbReference>
<dbReference type="SUPFAM" id="SSF55945">
    <property type="entry name" value="TATA-box binding protein-like"/>
    <property type="match status" value="1"/>
</dbReference>
<dbReference type="SUPFAM" id="SSF46689">
    <property type="entry name" value="Homeodomain-like"/>
    <property type="match status" value="1"/>
</dbReference>
<comment type="cofactor">
    <cofactor evidence="2">
        <name>Zn(2+)</name>
        <dbReference type="ChEBI" id="CHEBI:29105"/>
    </cofactor>
</comment>
<dbReference type="PANTHER" id="PTHR43003">
    <property type="entry name" value="DNA-3-METHYLADENINE GLYCOSYLASE"/>
    <property type="match status" value="1"/>
</dbReference>
<dbReference type="AlphaFoldDB" id="A0A1Q2CRR6"/>
<dbReference type="InterPro" id="IPR023170">
    <property type="entry name" value="HhH_base_excis_C"/>
</dbReference>
<organism evidence="15 16">
    <name type="scientific">Tessaracoccus aquimaris</name>
    <dbReference type="NCBI Taxonomy" id="1332264"/>
    <lineage>
        <taxon>Bacteria</taxon>
        <taxon>Bacillati</taxon>
        <taxon>Actinomycetota</taxon>
        <taxon>Actinomycetes</taxon>
        <taxon>Propionibacteriales</taxon>
        <taxon>Propionibacteriaceae</taxon>
        <taxon>Tessaracoccus</taxon>
    </lineage>
</organism>
<dbReference type="GO" id="GO:0008168">
    <property type="term" value="F:methyltransferase activity"/>
    <property type="evidence" value="ECO:0007669"/>
    <property type="project" value="UniProtKB-KW"/>
</dbReference>
<evidence type="ECO:0000256" key="1">
    <source>
        <dbReference type="ARBA" id="ARBA00000086"/>
    </source>
</evidence>
<dbReference type="FunFam" id="3.40.10.10:FF:000001">
    <property type="entry name" value="DNA-3-methyladenine glycosylase 2"/>
    <property type="match status" value="1"/>
</dbReference>
<keyword evidence="9" id="KW-0805">Transcription regulation</keyword>
<evidence type="ECO:0000256" key="2">
    <source>
        <dbReference type="ARBA" id="ARBA00001947"/>
    </source>
</evidence>
<dbReference type="STRING" id="1332264.BW730_16180"/>
<sequence length="496" mass="52887">MFTDRDACERAIQAKDARFDGRFYTGVLTTGIYCRPSCPARTPQPRNVQFFPTAAAAQQAGFRACKRCLPGATPGSPDWDVRGDALARAVRLIDDGVVDREGVPGLAAHLGYSTRQVQRLLADGAGAGPLALARARRAQTARTLLEATELSHADIAFAAGFASVRSFNATMLEVYDTTPRELRNRSTRRRGTDLGGLTFVDLDLAVRQPFCPCNVFGHLIATAIDGVESFADGVYHRTLRLPVGYGVASLAPTSSGVSARIGLTDLAQLPTAVARIRRLLDLDADPVAVDAFLSEDPHFAPLVAAHRGRRIPRGVDGDEMAFRILLGQQVSTAAARTHGARLVQAVGDPVETPVPGLTHLFPTPQRVLKAPPEAMAFPQSRRDTIARVATALADGSLDLGVGADRDAARSGLLALKGVGPWTVEMIAMRGLGDPDAFPASDLGLIRAAAELGLENLAGHSQAWRPWRSYATQHLWAMTPHAVNSIPGHPGCSQEEA</sequence>
<dbReference type="InterPro" id="IPR051912">
    <property type="entry name" value="Alkylbase_DNA_Glycosylase/TA"/>
</dbReference>
<dbReference type="Gene3D" id="3.40.10.10">
    <property type="entry name" value="DNA Methylphosphotriester Repair Domain"/>
    <property type="match status" value="1"/>
</dbReference>
<dbReference type="EMBL" id="CP019606">
    <property type="protein sequence ID" value="AQP48809.1"/>
    <property type="molecule type" value="Genomic_DNA"/>
</dbReference>
<dbReference type="Proteomes" id="UP000188145">
    <property type="component" value="Chromosome"/>
</dbReference>
<dbReference type="Pfam" id="PF06029">
    <property type="entry name" value="AlkA_N"/>
    <property type="match status" value="1"/>
</dbReference>
<dbReference type="InterPro" id="IPR037046">
    <property type="entry name" value="AlkA_N_sf"/>
</dbReference>
<name>A0A1Q2CRR6_9ACTN</name>
<dbReference type="InterPro" id="IPR004026">
    <property type="entry name" value="Ada_DNA_repair_Zn-bd"/>
</dbReference>
<keyword evidence="11" id="KW-0010">Activator</keyword>
<comment type="catalytic activity">
    <reaction evidence="1">
        <text>Hydrolysis of alkylated DNA, releasing 3-methyladenine, 3-methylguanine, 7-methylguanine and 7-methyladenine.</text>
        <dbReference type="EC" id="3.2.2.21"/>
    </reaction>
</comment>
<evidence type="ECO:0000256" key="4">
    <source>
        <dbReference type="ARBA" id="ARBA00022603"/>
    </source>
</evidence>
<dbReference type="GO" id="GO:0005737">
    <property type="term" value="C:cytoplasm"/>
    <property type="evidence" value="ECO:0007669"/>
    <property type="project" value="TreeGrafter"/>
</dbReference>
<keyword evidence="12" id="KW-0804">Transcription</keyword>
<protein>
    <recommendedName>
        <fullName evidence="3">DNA-3-methyladenine glycosylase II</fullName>
        <ecNumber evidence="3">3.2.2.21</ecNumber>
    </recommendedName>
</protein>
<evidence type="ECO:0000313" key="16">
    <source>
        <dbReference type="Proteomes" id="UP000188145"/>
    </source>
</evidence>
<dbReference type="InterPro" id="IPR011257">
    <property type="entry name" value="DNA_glycosylase"/>
</dbReference>
<dbReference type="KEGG" id="tes:BW730_16180"/>
<evidence type="ECO:0000256" key="11">
    <source>
        <dbReference type="ARBA" id="ARBA00023159"/>
    </source>
</evidence>
<keyword evidence="8" id="KW-0862">Zinc</keyword>
<evidence type="ECO:0000256" key="5">
    <source>
        <dbReference type="ARBA" id="ARBA00022679"/>
    </source>
</evidence>
<dbReference type="InterPro" id="IPR018060">
    <property type="entry name" value="HTH_AraC"/>
</dbReference>
<keyword evidence="16" id="KW-1185">Reference proteome</keyword>
<dbReference type="Pfam" id="PF02805">
    <property type="entry name" value="Ada_Zn_binding"/>
    <property type="match status" value="1"/>
</dbReference>